<protein>
    <submittedName>
        <fullName evidence="2">Uncharacterized protein</fullName>
    </submittedName>
</protein>
<gene>
    <name evidence="2" type="ORF">M422DRAFT_781276</name>
    <name evidence="3" type="ORF">M422DRAFT_781277</name>
</gene>
<name>A0A0C9UVF5_SPHS4</name>
<evidence type="ECO:0000256" key="1">
    <source>
        <dbReference type="SAM" id="MobiDB-lite"/>
    </source>
</evidence>
<feature type="region of interest" description="Disordered" evidence="1">
    <location>
        <begin position="20"/>
        <end position="44"/>
    </location>
</feature>
<dbReference type="EMBL" id="KN837157">
    <property type="protein sequence ID" value="KIJ38829.1"/>
    <property type="molecule type" value="Genomic_DNA"/>
</dbReference>
<organism evidence="2 4">
    <name type="scientific">Sphaerobolus stellatus (strain SS14)</name>
    <dbReference type="NCBI Taxonomy" id="990650"/>
    <lineage>
        <taxon>Eukaryota</taxon>
        <taxon>Fungi</taxon>
        <taxon>Dikarya</taxon>
        <taxon>Basidiomycota</taxon>
        <taxon>Agaricomycotina</taxon>
        <taxon>Agaricomycetes</taxon>
        <taxon>Phallomycetidae</taxon>
        <taxon>Geastrales</taxon>
        <taxon>Sphaerobolaceae</taxon>
        <taxon>Sphaerobolus</taxon>
    </lineage>
</organism>
<evidence type="ECO:0000313" key="4">
    <source>
        <dbReference type="Proteomes" id="UP000054279"/>
    </source>
</evidence>
<reference evidence="2 4" key="1">
    <citation type="submission" date="2014-06" db="EMBL/GenBank/DDBJ databases">
        <title>Evolutionary Origins and Diversification of the Mycorrhizal Mutualists.</title>
        <authorList>
            <consortium name="DOE Joint Genome Institute"/>
            <consortium name="Mycorrhizal Genomics Consortium"/>
            <person name="Kohler A."/>
            <person name="Kuo A."/>
            <person name="Nagy L.G."/>
            <person name="Floudas D."/>
            <person name="Copeland A."/>
            <person name="Barry K.W."/>
            <person name="Cichocki N."/>
            <person name="Veneault-Fourrey C."/>
            <person name="LaButti K."/>
            <person name="Lindquist E.A."/>
            <person name="Lipzen A."/>
            <person name="Lundell T."/>
            <person name="Morin E."/>
            <person name="Murat C."/>
            <person name="Riley R."/>
            <person name="Ohm R."/>
            <person name="Sun H."/>
            <person name="Tunlid A."/>
            <person name="Henrissat B."/>
            <person name="Grigoriev I.V."/>
            <person name="Hibbett D.S."/>
            <person name="Martin F."/>
        </authorList>
    </citation>
    <scope>NUCLEOTIDE SEQUENCE [LARGE SCALE GENOMIC DNA]</scope>
    <source>
        <strain evidence="2 4">SS14</strain>
    </source>
</reference>
<dbReference type="EMBL" id="KN837157">
    <property type="protein sequence ID" value="KIJ38824.1"/>
    <property type="molecule type" value="Genomic_DNA"/>
</dbReference>
<accession>A0A0C9UVF5</accession>
<sequence>MPNRQQWMLAVVHCVRRATRPPVTRSSGQRAHPTPSLLTGPLYPRRTNSSSIASRHGCYFPPPSPTVVIGILDLAAAWSALHPSPEPWNLLVSKACYALRYFLAPRLTTCLPHGLLLGCIQFLRRRFNTSSTEISKKSPHTSSSFSASSDHCHDERKIADLMRRLAEDMVRLKH</sequence>
<keyword evidence="4" id="KW-1185">Reference proteome</keyword>
<evidence type="ECO:0000313" key="3">
    <source>
        <dbReference type="EMBL" id="KIJ38829.1"/>
    </source>
</evidence>
<evidence type="ECO:0000313" key="2">
    <source>
        <dbReference type="EMBL" id="KIJ38824.1"/>
    </source>
</evidence>
<proteinExistence type="predicted"/>
<dbReference type="HOGENOM" id="CLU_114653_0_0_1"/>
<dbReference type="Proteomes" id="UP000054279">
    <property type="component" value="Unassembled WGS sequence"/>
</dbReference>
<dbReference type="AlphaFoldDB" id="A0A0C9UVF5"/>